<gene>
    <name evidence="1" type="ORF">RCL2_001358200</name>
</gene>
<evidence type="ECO:0000313" key="1">
    <source>
        <dbReference type="EMBL" id="GES86525.1"/>
    </source>
</evidence>
<dbReference type="AlphaFoldDB" id="A0A8H3QMN2"/>
<name>A0A8H3QMN2_9GLOM</name>
<keyword evidence="1" id="KW-0808">Transferase</keyword>
<sequence>MEFLTTDLADFGDLTAGKKIITENFKNWTSGNEIIDNFIQEKQLKYDGKDAIFKWIRYSELIDIKEIEDNCLITAILKDGLLYYCECENEWIKTLYEKVVLRFLYDLQNVVDEFTNKIESYLKYERYGISQNPDKKVYVLVFSNIYLEYYCETCGNEYKDTRFKWVFEWIPYNEFIGIEEVGKGYTAIWKNKNIISTIIHKWMSTTRSLWVISNPDTQVYILVLYGEYFKYYCENCGNRYEDNYSRWFQLCQINNLKISFTNWTSGNVKIDNFIQKKQSKFEYNIVFEWIPYNNLTEIKEIDREDGFTTAIWKDGPLIYVREKGMMRESYKKVGLKYLHDLQGINDEFLNEIESFIKDKTSYGLSKIPGTKIYILIFDNKYFDNYCIECGEAYKISWNKWCKSCQANHLKSNFTNWTSGNEKIDDFIQKLLLKIGEYDDAIFEWIPYNRFIDIKEIRKGLTYSIENSYGITQNPNIKSYMVVYKIVYNCEICGEKFNKQFEVENKSCMFCQMNHENTKISDLIQEMKSSIDYNTSKSNMIFDWIPYDQFSDIEEIGIGGFSTVYSAMWEDGLLYYDECWKRKSNTKCCFKMFAKFTEFS</sequence>
<reference evidence="1" key="1">
    <citation type="submission" date="2019-10" db="EMBL/GenBank/DDBJ databases">
        <title>Conservation and host-specific expression of non-tandemly repeated heterogenous ribosome RNA gene in arbuscular mycorrhizal fungi.</title>
        <authorList>
            <person name="Maeda T."/>
            <person name="Kobayashi Y."/>
            <person name="Nakagawa T."/>
            <person name="Ezawa T."/>
            <person name="Yamaguchi K."/>
            <person name="Bino T."/>
            <person name="Nishimoto Y."/>
            <person name="Shigenobu S."/>
            <person name="Kawaguchi M."/>
        </authorList>
    </citation>
    <scope>NUCLEOTIDE SEQUENCE</scope>
    <source>
        <strain evidence="1">HR1</strain>
    </source>
</reference>
<organism evidence="1 2">
    <name type="scientific">Rhizophagus clarus</name>
    <dbReference type="NCBI Taxonomy" id="94130"/>
    <lineage>
        <taxon>Eukaryota</taxon>
        <taxon>Fungi</taxon>
        <taxon>Fungi incertae sedis</taxon>
        <taxon>Mucoromycota</taxon>
        <taxon>Glomeromycotina</taxon>
        <taxon>Glomeromycetes</taxon>
        <taxon>Glomerales</taxon>
        <taxon>Glomeraceae</taxon>
        <taxon>Rhizophagus</taxon>
    </lineage>
</organism>
<proteinExistence type="predicted"/>
<dbReference type="EMBL" id="BLAL01000160">
    <property type="protein sequence ID" value="GES86525.1"/>
    <property type="molecule type" value="Genomic_DNA"/>
</dbReference>
<dbReference type="OrthoDB" id="10436716at2759"/>
<accession>A0A8H3QMN2</accession>
<comment type="caution">
    <text evidence="1">The sequence shown here is derived from an EMBL/GenBank/DDBJ whole genome shotgun (WGS) entry which is preliminary data.</text>
</comment>
<protein>
    <submittedName>
        <fullName evidence="1">Kinase-like domain-containing protein</fullName>
    </submittedName>
</protein>
<dbReference type="GO" id="GO:0016301">
    <property type="term" value="F:kinase activity"/>
    <property type="evidence" value="ECO:0007669"/>
    <property type="project" value="UniProtKB-KW"/>
</dbReference>
<dbReference type="Proteomes" id="UP000615446">
    <property type="component" value="Unassembled WGS sequence"/>
</dbReference>
<evidence type="ECO:0000313" key="2">
    <source>
        <dbReference type="Proteomes" id="UP000615446"/>
    </source>
</evidence>
<keyword evidence="1" id="KW-0418">Kinase</keyword>